<evidence type="ECO:0000256" key="4">
    <source>
        <dbReference type="ARBA" id="ARBA00023163"/>
    </source>
</evidence>
<gene>
    <name evidence="7" type="ORF">PanWU01x14_218310</name>
</gene>
<dbReference type="OrthoDB" id="10356820at2759"/>
<proteinExistence type="predicted"/>
<dbReference type="InterPro" id="IPR015300">
    <property type="entry name" value="DNA-bd_pseudobarrel_sf"/>
</dbReference>
<comment type="caution">
    <text evidence="7">The sequence shown here is derived from an EMBL/GenBank/DDBJ whole genome shotgun (WGS) entry which is preliminary data.</text>
</comment>
<keyword evidence="8" id="KW-1185">Reference proteome</keyword>
<protein>
    <submittedName>
        <fullName evidence="7">B3 DNA binding domain containing protein</fullName>
    </submittedName>
</protein>
<dbReference type="Proteomes" id="UP000237105">
    <property type="component" value="Unassembled WGS sequence"/>
</dbReference>
<evidence type="ECO:0000256" key="2">
    <source>
        <dbReference type="ARBA" id="ARBA00023015"/>
    </source>
</evidence>
<dbReference type="Pfam" id="PF02362">
    <property type="entry name" value="B3"/>
    <property type="match status" value="1"/>
</dbReference>
<dbReference type="EMBL" id="JXTB01000237">
    <property type="protein sequence ID" value="PON51122.1"/>
    <property type="molecule type" value="Genomic_DNA"/>
</dbReference>
<evidence type="ECO:0000259" key="6">
    <source>
        <dbReference type="Pfam" id="PF02362"/>
    </source>
</evidence>
<evidence type="ECO:0000313" key="7">
    <source>
        <dbReference type="EMBL" id="PON51122.1"/>
    </source>
</evidence>
<sequence>MVILFASKLRKNKSSRGTYKSNKNSKAFEEASSFSSSDPFFIRIRLPDNFIKGHLERKTRIVKLQVGMKYWHVKLLNCDSGSLFSGGLSTFVNENASGPSDVCIYELINKKPVVLKVSIFKDNTV</sequence>
<dbReference type="PANTHER" id="PTHR31391">
    <property type="entry name" value="B3 DOMAIN-CONTAINING PROTEIN OS11G0197600-RELATED"/>
    <property type="match status" value="1"/>
</dbReference>
<dbReference type="InterPro" id="IPR003340">
    <property type="entry name" value="B3_DNA-bd"/>
</dbReference>
<keyword evidence="4" id="KW-0804">Transcription</keyword>
<name>A0A2P5BQP6_PARAD</name>
<dbReference type="Gene3D" id="2.40.330.10">
    <property type="entry name" value="DNA-binding pseudobarrel domain"/>
    <property type="match status" value="1"/>
</dbReference>
<evidence type="ECO:0000256" key="1">
    <source>
        <dbReference type="ARBA" id="ARBA00004123"/>
    </source>
</evidence>
<keyword evidence="2" id="KW-0805">Transcription regulation</keyword>
<accession>A0A2P5BQP6</accession>
<comment type="subcellular location">
    <subcellularLocation>
        <location evidence="1">Nucleus</location>
    </subcellularLocation>
</comment>
<keyword evidence="5" id="KW-0539">Nucleus</keyword>
<dbReference type="AlphaFoldDB" id="A0A2P5BQP6"/>
<feature type="domain" description="TF-B3" evidence="6">
    <location>
        <begin position="43"/>
        <end position="121"/>
    </location>
</feature>
<evidence type="ECO:0000256" key="3">
    <source>
        <dbReference type="ARBA" id="ARBA00023125"/>
    </source>
</evidence>
<keyword evidence="3" id="KW-0238">DNA-binding</keyword>
<dbReference type="SUPFAM" id="SSF101936">
    <property type="entry name" value="DNA-binding pseudobarrel domain"/>
    <property type="match status" value="1"/>
</dbReference>
<dbReference type="GO" id="GO:0003677">
    <property type="term" value="F:DNA binding"/>
    <property type="evidence" value="ECO:0007669"/>
    <property type="project" value="UniProtKB-KW"/>
</dbReference>
<evidence type="ECO:0000256" key="5">
    <source>
        <dbReference type="ARBA" id="ARBA00023242"/>
    </source>
</evidence>
<organism evidence="7 8">
    <name type="scientific">Parasponia andersonii</name>
    <name type="common">Sponia andersonii</name>
    <dbReference type="NCBI Taxonomy" id="3476"/>
    <lineage>
        <taxon>Eukaryota</taxon>
        <taxon>Viridiplantae</taxon>
        <taxon>Streptophyta</taxon>
        <taxon>Embryophyta</taxon>
        <taxon>Tracheophyta</taxon>
        <taxon>Spermatophyta</taxon>
        <taxon>Magnoliopsida</taxon>
        <taxon>eudicotyledons</taxon>
        <taxon>Gunneridae</taxon>
        <taxon>Pentapetalae</taxon>
        <taxon>rosids</taxon>
        <taxon>fabids</taxon>
        <taxon>Rosales</taxon>
        <taxon>Cannabaceae</taxon>
        <taxon>Parasponia</taxon>
    </lineage>
</organism>
<dbReference type="PANTHER" id="PTHR31391:SF143">
    <property type="entry name" value="B3 DNA-BINDING DOMAIN PROTEIN"/>
    <property type="match status" value="1"/>
</dbReference>
<dbReference type="InterPro" id="IPR044837">
    <property type="entry name" value="REM16-like"/>
</dbReference>
<evidence type="ECO:0000313" key="8">
    <source>
        <dbReference type="Proteomes" id="UP000237105"/>
    </source>
</evidence>
<reference evidence="8" key="1">
    <citation type="submission" date="2016-06" db="EMBL/GenBank/DDBJ databases">
        <title>Parallel loss of symbiosis genes in relatives of nitrogen-fixing non-legume Parasponia.</title>
        <authorList>
            <person name="Van Velzen R."/>
            <person name="Holmer R."/>
            <person name="Bu F."/>
            <person name="Rutten L."/>
            <person name="Van Zeijl A."/>
            <person name="Liu W."/>
            <person name="Santuari L."/>
            <person name="Cao Q."/>
            <person name="Sharma T."/>
            <person name="Shen D."/>
            <person name="Roswanjaya Y."/>
            <person name="Wardhani T."/>
            <person name="Kalhor M.S."/>
            <person name="Jansen J."/>
            <person name="Van den Hoogen J."/>
            <person name="Gungor B."/>
            <person name="Hartog M."/>
            <person name="Hontelez J."/>
            <person name="Verver J."/>
            <person name="Yang W.-C."/>
            <person name="Schijlen E."/>
            <person name="Repin R."/>
            <person name="Schilthuizen M."/>
            <person name="Schranz E."/>
            <person name="Heidstra R."/>
            <person name="Miyata K."/>
            <person name="Fedorova E."/>
            <person name="Kohlen W."/>
            <person name="Bisseling T."/>
            <person name="Smit S."/>
            <person name="Geurts R."/>
        </authorList>
    </citation>
    <scope>NUCLEOTIDE SEQUENCE [LARGE SCALE GENOMIC DNA]</scope>
    <source>
        <strain evidence="8">cv. WU1-14</strain>
    </source>
</reference>
<dbReference type="GO" id="GO:0005634">
    <property type="term" value="C:nucleus"/>
    <property type="evidence" value="ECO:0007669"/>
    <property type="project" value="UniProtKB-SubCell"/>
</dbReference>